<sequence>MAASSAPTVFGQSQVSEAARAQPAATAGASHHPYKELDNKLIQDIENGLKTFEFYLSGTKRRKVIVIFASVAGSALEQSGSSASAQDSAGISNALIQALQHLDTILQATDLTETQNYGFAKYQAKVEGLPRHVLEIQESDNPTQFSGSREVWNLIGLAAAASKEVYNDFEKVDVPWKHEEIKYSNFKPTIISVIESQNRRVLTVSIRGSVTKRDWMVNVNGMQVRSRKLLDGTNTWHRGLLVVAESMQKTVVNKIASMNMSDSIGPADELLFTGHSAGGAVAQLFYVMGMTEGHEMSEVVSKFNSVHCITFGCPPVSNSPILRPDLPIYQSGQFLNIINEGDPVPLAQDEYIKSLLDVYALSEYDLEERYPKGFHVPPPIFRVSGHPIVLRDVDPDDTGATSWKAVAVDACFVERKLFGNPTLHLMGHYLQRVEALKNQVQHQQEDISNAEGPEDNAVEAFLMPAIGDGEDFENEDDEEPPAVEDAILERSADKEYDQMVG</sequence>
<dbReference type="Pfam" id="PF01764">
    <property type="entry name" value="Lipase_3"/>
    <property type="match status" value="1"/>
</dbReference>
<accession>W9N942</accession>
<organism evidence="5">
    <name type="scientific">Fusarium oxysporum f. sp. pisi HDV247</name>
    <dbReference type="NCBI Taxonomy" id="1080344"/>
    <lineage>
        <taxon>Eukaryota</taxon>
        <taxon>Fungi</taxon>
        <taxon>Dikarya</taxon>
        <taxon>Ascomycota</taxon>
        <taxon>Pezizomycotina</taxon>
        <taxon>Sordariomycetes</taxon>
        <taxon>Hypocreomycetidae</taxon>
        <taxon>Hypocreales</taxon>
        <taxon>Nectriaceae</taxon>
        <taxon>Fusarium</taxon>
        <taxon>Fusarium oxysporum species complex</taxon>
    </lineage>
</organism>
<dbReference type="PANTHER" id="PTHR45856:SF24">
    <property type="entry name" value="FUNGAL LIPASE-LIKE DOMAIN-CONTAINING PROTEIN"/>
    <property type="match status" value="1"/>
</dbReference>
<dbReference type="AlphaFoldDB" id="W9N942"/>
<dbReference type="GO" id="GO:0006629">
    <property type="term" value="P:lipid metabolic process"/>
    <property type="evidence" value="ECO:0007669"/>
    <property type="project" value="InterPro"/>
</dbReference>
<feature type="domain" description="Fungal lipase-type" evidence="4">
    <location>
        <begin position="204"/>
        <end position="346"/>
    </location>
</feature>
<reference evidence="5" key="1">
    <citation type="submission" date="2011-10" db="EMBL/GenBank/DDBJ databases">
        <title>The Genome Sequence of Fusarium oxysporum HDV247.</title>
        <authorList>
            <consortium name="The Broad Institute Genome Sequencing Platform"/>
            <person name="Ma L.-J."/>
            <person name="Gale L.R."/>
            <person name="Schwartz D.C."/>
            <person name="Zhou S."/>
            <person name="Corby-Kistler H."/>
            <person name="Young S.K."/>
            <person name="Zeng Q."/>
            <person name="Gargeya S."/>
            <person name="Fitzgerald M."/>
            <person name="Haas B."/>
            <person name="Abouelleil A."/>
            <person name="Alvarado L."/>
            <person name="Arachchi H.M."/>
            <person name="Berlin A."/>
            <person name="Brown A."/>
            <person name="Chapman S.B."/>
            <person name="Chen Z."/>
            <person name="Dunbar C."/>
            <person name="Freedman E."/>
            <person name="Gearin G."/>
            <person name="Goldberg J."/>
            <person name="Griggs A."/>
            <person name="Gujja S."/>
            <person name="Heiman D."/>
            <person name="Howarth C."/>
            <person name="Larson L."/>
            <person name="Lui A."/>
            <person name="MacDonald P.J.P."/>
            <person name="Montmayeur A."/>
            <person name="Murphy C."/>
            <person name="Neiman D."/>
            <person name="Pearson M."/>
            <person name="Priest M."/>
            <person name="Roberts A."/>
            <person name="Saif S."/>
            <person name="Shea T."/>
            <person name="Shenoy N."/>
            <person name="Sisk P."/>
            <person name="Stolte C."/>
            <person name="Sykes S."/>
            <person name="Wortman J."/>
            <person name="Nusbaum C."/>
            <person name="Birren B."/>
        </authorList>
    </citation>
    <scope>NUCLEOTIDE SEQUENCE [LARGE SCALE GENOMIC DNA]</scope>
    <source>
        <strain evidence="5">HDV247</strain>
    </source>
</reference>
<gene>
    <name evidence="5" type="ORF">FOVG_19308</name>
</gene>
<evidence type="ECO:0000259" key="4">
    <source>
        <dbReference type="Pfam" id="PF01764"/>
    </source>
</evidence>
<comment type="similarity">
    <text evidence="1">Belongs to the AB hydrolase superfamily. Lipase family. Class 3 subfamily.</text>
</comment>
<comment type="catalytic activity">
    <reaction evidence="2">
        <text>a diacylglycerol + H2O = a monoacylglycerol + a fatty acid + H(+)</text>
        <dbReference type="Rhea" id="RHEA:32731"/>
        <dbReference type="ChEBI" id="CHEBI:15377"/>
        <dbReference type="ChEBI" id="CHEBI:15378"/>
        <dbReference type="ChEBI" id="CHEBI:17408"/>
        <dbReference type="ChEBI" id="CHEBI:18035"/>
        <dbReference type="ChEBI" id="CHEBI:28868"/>
    </reaction>
</comment>
<proteinExistence type="inferred from homology"/>
<dbReference type="InterPro" id="IPR051218">
    <property type="entry name" value="Sec_MonoDiacylglyc_Lipase"/>
</dbReference>
<dbReference type="InterPro" id="IPR029058">
    <property type="entry name" value="AB_hydrolase_fold"/>
</dbReference>
<evidence type="ECO:0000313" key="5">
    <source>
        <dbReference type="EMBL" id="EXA29149.1"/>
    </source>
</evidence>
<evidence type="ECO:0000256" key="2">
    <source>
        <dbReference type="ARBA" id="ARBA00047591"/>
    </source>
</evidence>
<evidence type="ECO:0000256" key="3">
    <source>
        <dbReference type="ARBA" id="ARBA00048461"/>
    </source>
</evidence>
<dbReference type="EMBL" id="JH651141">
    <property type="protein sequence ID" value="EXA29149.1"/>
    <property type="molecule type" value="Genomic_DNA"/>
</dbReference>
<comment type="catalytic activity">
    <reaction evidence="3">
        <text>a monoacylglycerol + H2O = glycerol + a fatty acid + H(+)</text>
        <dbReference type="Rhea" id="RHEA:15245"/>
        <dbReference type="ChEBI" id="CHEBI:15377"/>
        <dbReference type="ChEBI" id="CHEBI:15378"/>
        <dbReference type="ChEBI" id="CHEBI:17408"/>
        <dbReference type="ChEBI" id="CHEBI:17754"/>
        <dbReference type="ChEBI" id="CHEBI:28868"/>
    </reaction>
</comment>
<dbReference type="SUPFAM" id="SSF53474">
    <property type="entry name" value="alpha/beta-Hydrolases"/>
    <property type="match status" value="1"/>
</dbReference>
<dbReference type="Proteomes" id="UP000030751">
    <property type="component" value="Unassembled WGS sequence"/>
</dbReference>
<reference evidence="5" key="2">
    <citation type="submission" date="2012-05" db="EMBL/GenBank/DDBJ databases">
        <title>Annotation of the Genome Sequence of Fusarium oxysporum HDV247.</title>
        <authorList>
            <consortium name="The Broad Institute Genomics Platform"/>
            <person name="Ma L.-J."/>
            <person name="Corby-Kistler H."/>
            <person name="Broz K."/>
            <person name="Gale L.R."/>
            <person name="Jonkers W."/>
            <person name="O'Donnell K."/>
            <person name="Ploetz R."/>
            <person name="Steinberg C."/>
            <person name="Schwartz D.C."/>
            <person name="VanEtten H."/>
            <person name="Zhou S."/>
            <person name="Young S.K."/>
            <person name="Zeng Q."/>
            <person name="Gargeya S."/>
            <person name="Fitzgerald M."/>
            <person name="Abouelleil A."/>
            <person name="Alvarado L."/>
            <person name="Chapman S.B."/>
            <person name="Gainer-Dewar J."/>
            <person name="Goldberg J."/>
            <person name="Griggs A."/>
            <person name="Gujja S."/>
            <person name="Hansen M."/>
            <person name="Howarth C."/>
            <person name="Imamovic A."/>
            <person name="Ireland A."/>
            <person name="Larimer J."/>
            <person name="McCowan C."/>
            <person name="Murphy C."/>
            <person name="Pearson M."/>
            <person name="Poon T.W."/>
            <person name="Priest M."/>
            <person name="Roberts A."/>
            <person name="Saif S."/>
            <person name="Shea T."/>
            <person name="Sykes S."/>
            <person name="Wortman J."/>
            <person name="Nusbaum C."/>
            <person name="Birren B."/>
        </authorList>
    </citation>
    <scope>NUCLEOTIDE SEQUENCE</scope>
    <source>
        <strain evidence="5">HDV247</strain>
    </source>
</reference>
<dbReference type="Gene3D" id="3.40.50.1820">
    <property type="entry name" value="alpha/beta hydrolase"/>
    <property type="match status" value="1"/>
</dbReference>
<dbReference type="HOGENOM" id="CLU_544049_0_0_1"/>
<dbReference type="InterPro" id="IPR002921">
    <property type="entry name" value="Fungal_lipase-type"/>
</dbReference>
<protein>
    <recommendedName>
        <fullName evidence="4">Fungal lipase-type domain-containing protein</fullName>
    </recommendedName>
</protein>
<name>W9N942_FUSOX</name>
<dbReference type="PANTHER" id="PTHR45856">
    <property type="entry name" value="ALPHA/BETA-HYDROLASES SUPERFAMILY PROTEIN"/>
    <property type="match status" value="1"/>
</dbReference>
<dbReference type="CDD" id="cd00519">
    <property type="entry name" value="Lipase_3"/>
    <property type="match status" value="1"/>
</dbReference>
<dbReference type="OrthoDB" id="426718at2759"/>
<evidence type="ECO:0000256" key="1">
    <source>
        <dbReference type="ARBA" id="ARBA00043996"/>
    </source>
</evidence>